<protein>
    <submittedName>
        <fullName evidence="1">Uncharacterized protein</fullName>
    </submittedName>
</protein>
<evidence type="ECO:0000313" key="1">
    <source>
        <dbReference type="EMBL" id="KAJ3474457.1"/>
    </source>
</evidence>
<dbReference type="EMBL" id="JANAKD010002178">
    <property type="protein sequence ID" value="KAJ3474457.1"/>
    <property type="molecule type" value="Genomic_DNA"/>
</dbReference>
<reference evidence="1" key="1">
    <citation type="submission" date="2022-07" db="EMBL/GenBank/DDBJ databases">
        <title>Genome Sequence of Lecanicillium saksenae.</title>
        <authorList>
            <person name="Buettner E."/>
        </authorList>
    </citation>
    <scope>NUCLEOTIDE SEQUENCE</scope>
    <source>
        <strain evidence="1">VT-O1</strain>
    </source>
</reference>
<name>A0ACC1QGK1_9HYPO</name>
<comment type="caution">
    <text evidence="1">The sequence shown here is derived from an EMBL/GenBank/DDBJ whole genome shotgun (WGS) entry which is preliminary data.</text>
</comment>
<organism evidence="1 2">
    <name type="scientific">Lecanicillium saksenae</name>
    <dbReference type="NCBI Taxonomy" id="468837"/>
    <lineage>
        <taxon>Eukaryota</taxon>
        <taxon>Fungi</taxon>
        <taxon>Dikarya</taxon>
        <taxon>Ascomycota</taxon>
        <taxon>Pezizomycotina</taxon>
        <taxon>Sordariomycetes</taxon>
        <taxon>Hypocreomycetidae</taxon>
        <taxon>Hypocreales</taxon>
        <taxon>Cordycipitaceae</taxon>
        <taxon>Lecanicillium</taxon>
    </lineage>
</organism>
<accession>A0ACC1QGK1</accession>
<sequence length="91" mass="9592">MRAVLAVLQATLVAVASAATVADNSAADKCPGYEASNVQTSAHGLTADLKLAGNACNAFSNDLEHLKLVVSYDTGKRSKTMLDLYRFFPSN</sequence>
<gene>
    <name evidence="1" type="ORF">NLG97_g9837</name>
</gene>
<proteinExistence type="predicted"/>
<dbReference type="Proteomes" id="UP001148737">
    <property type="component" value="Unassembled WGS sequence"/>
</dbReference>
<keyword evidence="2" id="KW-1185">Reference proteome</keyword>
<evidence type="ECO:0000313" key="2">
    <source>
        <dbReference type="Proteomes" id="UP001148737"/>
    </source>
</evidence>